<dbReference type="Proteomes" id="UP001497383">
    <property type="component" value="Chromosome 6"/>
</dbReference>
<evidence type="ECO:0000256" key="3">
    <source>
        <dbReference type="ARBA" id="ARBA00015798"/>
    </source>
</evidence>
<dbReference type="PANTHER" id="PTHR11774:SF6">
    <property type="entry name" value="PROTEIN FARNESYLTRANSFERASE SUBUNIT BETA"/>
    <property type="match status" value="1"/>
</dbReference>
<evidence type="ECO:0000259" key="10">
    <source>
        <dbReference type="Pfam" id="PF00432"/>
    </source>
</evidence>
<keyword evidence="7" id="KW-0677">Repeat</keyword>
<dbReference type="InterPro" id="IPR026872">
    <property type="entry name" value="FTB"/>
</dbReference>
<dbReference type="GeneID" id="92210376"/>
<dbReference type="InterPro" id="IPR045089">
    <property type="entry name" value="PGGT1B-like"/>
</dbReference>
<dbReference type="PANTHER" id="PTHR11774">
    <property type="entry name" value="GERANYLGERANYL TRANSFERASE TYPE BETA SUBUNIT"/>
    <property type="match status" value="1"/>
</dbReference>
<comment type="catalytic activity">
    <reaction evidence="9">
        <text>L-cysteinyl-[protein] + (2E,6E)-farnesyl diphosphate = S-(2E,6E)-farnesyl-L-cysteinyl-[protein] + diphosphate</text>
        <dbReference type="Rhea" id="RHEA:13345"/>
        <dbReference type="Rhea" id="RHEA-COMP:10131"/>
        <dbReference type="Rhea" id="RHEA-COMP:11535"/>
        <dbReference type="ChEBI" id="CHEBI:29950"/>
        <dbReference type="ChEBI" id="CHEBI:33019"/>
        <dbReference type="ChEBI" id="CHEBI:86019"/>
        <dbReference type="ChEBI" id="CHEBI:175763"/>
    </reaction>
</comment>
<evidence type="ECO:0000313" key="12">
    <source>
        <dbReference type="Proteomes" id="UP001497383"/>
    </source>
</evidence>
<comment type="cofactor">
    <cofactor evidence="9">
        <name>Zn(2+)</name>
        <dbReference type="ChEBI" id="CHEBI:29105"/>
    </cofactor>
    <text evidence="9">Binds 1 zinc ion per subunit.</text>
</comment>
<comment type="similarity">
    <text evidence="1 9">Belongs to the protein prenyltransferase subunit beta family.</text>
</comment>
<evidence type="ECO:0000256" key="9">
    <source>
        <dbReference type="RuleBase" id="RU365056"/>
    </source>
</evidence>
<evidence type="ECO:0000256" key="8">
    <source>
        <dbReference type="ARBA" id="ARBA00022833"/>
    </source>
</evidence>
<evidence type="ECO:0000256" key="2">
    <source>
        <dbReference type="ARBA" id="ARBA00012702"/>
    </source>
</evidence>
<dbReference type="EC" id="2.5.1.58" evidence="2 9"/>
<dbReference type="CDD" id="cd02893">
    <property type="entry name" value="FTase"/>
    <property type="match status" value="1"/>
</dbReference>
<sequence>MSYPKDAKGARSRVAYLSYLLGRKRPTVEVEEEEANVTMSSSTMIHPPIESTYISLTTETQKATSAEIEQVYHDVPCLQFQAREHLSYAQRKLKSVMPAAYKSLDANHPWMTYWLLNSQRLISPNDTSLNPSDIPQLINDKIERCVNDDGANGIAGGTNQMGHVASSYAAVLTLVLTRNYPLLHKIKPRVYQWMLSLKRGQQHGSSYIMHQHGEHDTRSTYCILVIASLLGVLTEEITAGVEEWILSCQTYEGGFAGVPHTEAHGGYTFCAVAALLILNRDARELKQKLDFDALVRWCSGRMTLEGGFNGRSNKLVDACYSFWIGAVFPMLEVMDPRVRGVFDHEALSNYLLRVAQVDGGTGGFRDKPGKNPDYYHTNYSLCGLSLCEHEYVCPGGEEAGDDDVLAFGIKARENDEGETFTRAVHPVFGVPLEDVAECKRHFANQEG</sequence>
<keyword evidence="5 9" id="KW-0808">Transferase</keyword>
<evidence type="ECO:0000256" key="6">
    <source>
        <dbReference type="ARBA" id="ARBA00022723"/>
    </source>
</evidence>
<dbReference type="Pfam" id="PF00432">
    <property type="entry name" value="Prenyltrans"/>
    <property type="match status" value="1"/>
</dbReference>
<dbReference type="Gene3D" id="1.50.10.20">
    <property type="match status" value="1"/>
</dbReference>
<keyword evidence="8 9" id="KW-0862">Zinc</keyword>
<dbReference type="InterPro" id="IPR001330">
    <property type="entry name" value="Prenyltrans"/>
</dbReference>
<accession>A0ABP0ZV06</accession>
<keyword evidence="4 9" id="KW-0637">Prenyltransferase</keyword>
<dbReference type="EMBL" id="OZ022410">
    <property type="protein sequence ID" value="CAK9441311.1"/>
    <property type="molecule type" value="Genomic_DNA"/>
</dbReference>
<dbReference type="InterPro" id="IPR008930">
    <property type="entry name" value="Terpenoid_cyclase/PrenylTrfase"/>
</dbReference>
<reference evidence="11 12" key="1">
    <citation type="submission" date="2024-03" db="EMBL/GenBank/DDBJ databases">
        <authorList>
            <person name="Brejova B."/>
        </authorList>
    </citation>
    <scope>NUCLEOTIDE SEQUENCE [LARGE SCALE GENOMIC DNA]</scope>
    <source>
        <strain evidence="11 12">CBS 14171</strain>
    </source>
</reference>
<gene>
    <name evidence="11" type="ORF">LODBEIA_P51800</name>
</gene>
<feature type="domain" description="Prenyltransferase alpha-alpha toroid" evidence="10">
    <location>
        <begin position="80"/>
        <end position="428"/>
    </location>
</feature>
<organism evidence="11 12">
    <name type="scientific">Lodderomyces beijingensis</name>
    <dbReference type="NCBI Taxonomy" id="1775926"/>
    <lineage>
        <taxon>Eukaryota</taxon>
        <taxon>Fungi</taxon>
        <taxon>Dikarya</taxon>
        <taxon>Ascomycota</taxon>
        <taxon>Saccharomycotina</taxon>
        <taxon>Pichiomycetes</taxon>
        <taxon>Debaryomycetaceae</taxon>
        <taxon>Candida/Lodderomyces clade</taxon>
        <taxon>Lodderomyces</taxon>
    </lineage>
</organism>
<evidence type="ECO:0000256" key="4">
    <source>
        <dbReference type="ARBA" id="ARBA00022602"/>
    </source>
</evidence>
<name>A0ABP0ZV06_9ASCO</name>
<evidence type="ECO:0000256" key="1">
    <source>
        <dbReference type="ARBA" id="ARBA00010497"/>
    </source>
</evidence>
<proteinExistence type="inferred from homology"/>
<evidence type="ECO:0000256" key="5">
    <source>
        <dbReference type="ARBA" id="ARBA00022679"/>
    </source>
</evidence>
<dbReference type="RefSeq" id="XP_066832118.1">
    <property type="nucleotide sequence ID" value="XM_066975484.1"/>
</dbReference>
<evidence type="ECO:0000313" key="11">
    <source>
        <dbReference type="EMBL" id="CAK9441311.1"/>
    </source>
</evidence>
<evidence type="ECO:0000256" key="7">
    <source>
        <dbReference type="ARBA" id="ARBA00022737"/>
    </source>
</evidence>
<protein>
    <recommendedName>
        <fullName evidence="3 9">Protein farnesyltransferase subunit beta</fullName>
        <shortName evidence="9">FTase-beta</shortName>
        <ecNumber evidence="2 9">2.5.1.58</ecNumber>
    </recommendedName>
</protein>
<keyword evidence="6 9" id="KW-0479">Metal-binding</keyword>
<dbReference type="SUPFAM" id="SSF48239">
    <property type="entry name" value="Terpenoid cyclases/Protein prenyltransferases"/>
    <property type="match status" value="1"/>
</dbReference>
<keyword evidence="12" id="KW-1185">Reference proteome</keyword>
<comment type="function">
    <text evidence="9">Catalyzes the transfer of a farnesyl moiety from farnesyl diphosphate to a cysteine at the fourth position from the C-terminus of several proteins. The beta subunit is responsible for peptide-binding.</text>
</comment>
<comment type="subunit">
    <text evidence="9">Heterodimer of an alpha and a beta subunit.</text>
</comment>